<dbReference type="Proteomes" id="UP001243009">
    <property type="component" value="Unassembled WGS sequence"/>
</dbReference>
<sequence length="121" mass="12067">MRLLTLALLGLMMCAAPTLAANHSGPAGGGEAAAKARPLQAARPALKAPSQAVRHRAGSHAAATCGRTAAGRCRAAVAAPARFGWSQGLPPAAGIQADACPDGTMATLAHGHEDVVRCMPI</sequence>
<organism evidence="2 3">
    <name type="scientific">Paracraurococcus lichenis</name>
    <dbReference type="NCBI Taxonomy" id="3064888"/>
    <lineage>
        <taxon>Bacteria</taxon>
        <taxon>Pseudomonadati</taxon>
        <taxon>Pseudomonadota</taxon>
        <taxon>Alphaproteobacteria</taxon>
        <taxon>Acetobacterales</taxon>
        <taxon>Roseomonadaceae</taxon>
        <taxon>Paracraurococcus</taxon>
    </lineage>
</organism>
<evidence type="ECO:0000313" key="3">
    <source>
        <dbReference type="Proteomes" id="UP001243009"/>
    </source>
</evidence>
<feature type="signal peptide" evidence="1">
    <location>
        <begin position="1"/>
        <end position="20"/>
    </location>
</feature>
<accession>A0ABT9E6P2</accession>
<keyword evidence="1" id="KW-0732">Signal</keyword>
<keyword evidence="3" id="KW-1185">Reference proteome</keyword>
<evidence type="ECO:0000256" key="1">
    <source>
        <dbReference type="SAM" id="SignalP"/>
    </source>
</evidence>
<protein>
    <submittedName>
        <fullName evidence="2">Uncharacterized protein</fullName>
    </submittedName>
</protein>
<proteinExistence type="predicted"/>
<dbReference type="EMBL" id="JAUTWS010000035">
    <property type="protein sequence ID" value="MDO9711819.1"/>
    <property type="molecule type" value="Genomic_DNA"/>
</dbReference>
<comment type="caution">
    <text evidence="2">The sequence shown here is derived from an EMBL/GenBank/DDBJ whole genome shotgun (WGS) entry which is preliminary data.</text>
</comment>
<evidence type="ECO:0000313" key="2">
    <source>
        <dbReference type="EMBL" id="MDO9711819.1"/>
    </source>
</evidence>
<reference evidence="2 3" key="1">
    <citation type="submission" date="2023-08" db="EMBL/GenBank/DDBJ databases">
        <title>The draft genome sequence of Paracraurococcus sp. LOR1-02.</title>
        <authorList>
            <person name="Kingkaew E."/>
            <person name="Tanasupawat S."/>
        </authorList>
    </citation>
    <scope>NUCLEOTIDE SEQUENCE [LARGE SCALE GENOMIC DNA]</scope>
    <source>
        <strain evidence="2 3">LOR1-02</strain>
    </source>
</reference>
<dbReference type="RefSeq" id="WP_305106675.1">
    <property type="nucleotide sequence ID" value="NZ_JAUTWS010000035.1"/>
</dbReference>
<feature type="chain" id="PRO_5046273260" evidence="1">
    <location>
        <begin position="21"/>
        <end position="121"/>
    </location>
</feature>
<name>A0ABT9E6P2_9PROT</name>
<gene>
    <name evidence="2" type="ORF">Q7A36_25960</name>
</gene>